<feature type="transmembrane region" description="Helical" evidence="7">
    <location>
        <begin position="79"/>
        <end position="104"/>
    </location>
</feature>
<evidence type="ECO:0000313" key="9">
    <source>
        <dbReference type="Proteomes" id="UP000264071"/>
    </source>
</evidence>
<dbReference type="Pfam" id="PF02653">
    <property type="entry name" value="BPD_transp_2"/>
    <property type="match status" value="1"/>
</dbReference>
<feature type="transmembrane region" description="Helical" evidence="7">
    <location>
        <begin position="35"/>
        <end position="59"/>
    </location>
</feature>
<comment type="caution">
    <text evidence="8">The sequence shown here is derived from an EMBL/GenBank/DDBJ whole genome shotgun (WGS) entry which is preliminary data.</text>
</comment>
<evidence type="ECO:0000256" key="4">
    <source>
        <dbReference type="ARBA" id="ARBA00022989"/>
    </source>
</evidence>
<protein>
    <submittedName>
        <fullName evidence="8">ABC transporter permease</fullName>
    </submittedName>
</protein>
<feature type="transmembrane region" description="Helical" evidence="7">
    <location>
        <begin position="220"/>
        <end position="239"/>
    </location>
</feature>
<dbReference type="PANTHER" id="PTHR47089">
    <property type="entry name" value="ABC TRANSPORTER, PERMEASE PROTEIN"/>
    <property type="match status" value="1"/>
</dbReference>
<evidence type="ECO:0000256" key="3">
    <source>
        <dbReference type="ARBA" id="ARBA00022692"/>
    </source>
</evidence>
<reference evidence="8 9" key="1">
    <citation type="journal article" date="2018" name="Nat. Biotechnol.">
        <title>A standardized bacterial taxonomy based on genome phylogeny substantially revises the tree of life.</title>
        <authorList>
            <person name="Parks D.H."/>
            <person name="Chuvochina M."/>
            <person name="Waite D.W."/>
            <person name="Rinke C."/>
            <person name="Skarshewski A."/>
            <person name="Chaumeil P.A."/>
            <person name="Hugenholtz P."/>
        </authorList>
    </citation>
    <scope>NUCLEOTIDE SEQUENCE [LARGE SCALE GENOMIC DNA]</scope>
    <source>
        <strain evidence="8">UBA8844</strain>
    </source>
</reference>
<feature type="transmembrane region" description="Helical" evidence="7">
    <location>
        <begin position="303"/>
        <end position="331"/>
    </location>
</feature>
<gene>
    <name evidence="8" type="ORF">DGD08_17010</name>
</gene>
<accession>A0A3D4VCQ7</accession>
<keyword evidence="5 7" id="KW-0472">Membrane</keyword>
<dbReference type="PANTHER" id="PTHR47089:SF1">
    <property type="entry name" value="GUANOSINE ABC TRANSPORTER PERMEASE PROTEIN NUPP"/>
    <property type="match status" value="1"/>
</dbReference>
<evidence type="ECO:0000256" key="7">
    <source>
        <dbReference type="SAM" id="Phobius"/>
    </source>
</evidence>
<feature type="transmembrane region" description="Helical" evidence="7">
    <location>
        <begin position="269"/>
        <end position="291"/>
    </location>
</feature>
<evidence type="ECO:0000256" key="5">
    <source>
        <dbReference type="ARBA" id="ARBA00023136"/>
    </source>
</evidence>
<organism evidence="8 9">
    <name type="scientific">Gemmatimonas aurantiaca</name>
    <dbReference type="NCBI Taxonomy" id="173480"/>
    <lineage>
        <taxon>Bacteria</taxon>
        <taxon>Pseudomonadati</taxon>
        <taxon>Gemmatimonadota</taxon>
        <taxon>Gemmatimonadia</taxon>
        <taxon>Gemmatimonadales</taxon>
        <taxon>Gemmatimonadaceae</taxon>
        <taxon>Gemmatimonas</taxon>
    </lineage>
</organism>
<dbReference type="GO" id="GO:0005886">
    <property type="term" value="C:plasma membrane"/>
    <property type="evidence" value="ECO:0007669"/>
    <property type="project" value="UniProtKB-SubCell"/>
</dbReference>
<feature type="transmembrane region" description="Helical" evidence="7">
    <location>
        <begin position="137"/>
        <end position="160"/>
    </location>
</feature>
<evidence type="ECO:0000256" key="6">
    <source>
        <dbReference type="SAM" id="MobiDB-lite"/>
    </source>
</evidence>
<feature type="transmembrane region" description="Helical" evidence="7">
    <location>
        <begin position="111"/>
        <end position="131"/>
    </location>
</feature>
<feature type="region of interest" description="Disordered" evidence="6">
    <location>
        <begin position="1"/>
        <end position="26"/>
    </location>
</feature>
<evidence type="ECO:0000256" key="2">
    <source>
        <dbReference type="ARBA" id="ARBA00022475"/>
    </source>
</evidence>
<dbReference type="AlphaFoldDB" id="A0A3D4VCQ7"/>
<dbReference type="Proteomes" id="UP000264071">
    <property type="component" value="Unassembled WGS sequence"/>
</dbReference>
<proteinExistence type="predicted"/>
<feature type="transmembrane region" description="Helical" evidence="7">
    <location>
        <begin position="167"/>
        <end position="188"/>
    </location>
</feature>
<keyword evidence="2" id="KW-1003">Cell membrane</keyword>
<keyword evidence="3 7" id="KW-0812">Transmembrane</keyword>
<name>A0A3D4VCQ7_9BACT</name>
<evidence type="ECO:0000256" key="1">
    <source>
        <dbReference type="ARBA" id="ARBA00004651"/>
    </source>
</evidence>
<feature type="compositionally biased region" description="Polar residues" evidence="6">
    <location>
        <begin position="1"/>
        <end position="17"/>
    </location>
</feature>
<dbReference type="InterPro" id="IPR001851">
    <property type="entry name" value="ABC_transp_permease"/>
</dbReference>
<sequence length="377" mass="38348">MNAHPNGNLTGGSSDTPSPVAAPAMRDRTPPLRSAVLAAGQVAVLLVVALLLLAALLAATGHAVGPALTALVRGAFGSWYAITSATVVRMVPLGFAGLAVALAFRAGVLNVGAEGQLLMGAAAATALALPLQHTSPWLAIPGMIVGGALAGGVWASVAGVLRLRFGVLEVISTIMLNFVALNLTGWLVRGPLQEPQHINPQSSSLPVSLQLPVLLDGTRLHAGVPLLLVTAAVLAWWLFNTASGFRVRAVGANPRAAHSAGEIPVGRTLLLAFALSGLLAGMGGAVEYLGITYALYENFSPGYGYTAIAVALLARLHPVGVLGTALLFGALEAGANAMQRDAGVPSVVVSVVEAVLILLVVALDRWRARTASGRSGL</sequence>
<evidence type="ECO:0000313" key="8">
    <source>
        <dbReference type="EMBL" id="HCT58903.1"/>
    </source>
</evidence>
<dbReference type="GO" id="GO:0022857">
    <property type="term" value="F:transmembrane transporter activity"/>
    <property type="evidence" value="ECO:0007669"/>
    <property type="project" value="InterPro"/>
</dbReference>
<dbReference type="EMBL" id="DPIY01000012">
    <property type="protein sequence ID" value="HCT58903.1"/>
    <property type="molecule type" value="Genomic_DNA"/>
</dbReference>
<feature type="transmembrane region" description="Helical" evidence="7">
    <location>
        <begin position="343"/>
        <end position="363"/>
    </location>
</feature>
<dbReference type="CDD" id="cd06580">
    <property type="entry name" value="TM_PBP1_transp_TpRbsC_like"/>
    <property type="match status" value="1"/>
</dbReference>
<keyword evidence="4 7" id="KW-1133">Transmembrane helix</keyword>
<comment type="subcellular location">
    <subcellularLocation>
        <location evidence="1">Cell membrane</location>
        <topology evidence="1">Multi-pass membrane protein</topology>
    </subcellularLocation>
</comment>